<dbReference type="Gene3D" id="3.20.20.80">
    <property type="entry name" value="Glycosidases"/>
    <property type="match status" value="2"/>
</dbReference>
<reference evidence="1 2" key="1">
    <citation type="journal article" date="2010" name="Stand. Genomic Sci.">
        <title>Complete genome sequence of Arcanobacterium haemolyticum type strain (11018).</title>
        <authorList>
            <person name="Yasawong M."/>
            <person name="Teshima H."/>
            <person name="Lapidus A."/>
            <person name="Nolan M."/>
            <person name="Lucas S."/>
            <person name="Glavina Del Rio T."/>
            <person name="Tice H."/>
            <person name="Cheng J."/>
            <person name="Bruce D."/>
            <person name="Detter C."/>
            <person name="Tapia R."/>
            <person name="Han C."/>
            <person name="Goodwin L."/>
            <person name="Pitluck S."/>
            <person name="Liolios K."/>
            <person name="Ivanova N."/>
            <person name="Mavromatis K."/>
            <person name="Mikhailova N."/>
            <person name="Pati A."/>
            <person name="Chen A."/>
            <person name="Palaniappan K."/>
            <person name="Land M."/>
            <person name="Hauser L."/>
            <person name="Chang Y."/>
            <person name="Jeffries C."/>
            <person name="Rohde M."/>
            <person name="Sikorski J."/>
            <person name="Pukall R."/>
            <person name="Goker M."/>
            <person name="Woyke T."/>
            <person name="Bristow J."/>
            <person name="Eisen J."/>
            <person name="Markowitz V."/>
            <person name="Hugenholtz P."/>
            <person name="Kyrpides N."/>
            <person name="Klenk H."/>
        </authorList>
    </citation>
    <scope>NUCLEOTIDE SEQUENCE [LARGE SCALE GENOMIC DNA]</scope>
    <source>
        <strain evidence="2">ATCC 9345 / DSM 20595 / CCUG 17215 / LMG 16163 / NBRC 15585 / NCTC 8452 / 11018</strain>
    </source>
</reference>
<dbReference type="HOGENOM" id="CLU_059722_0_0_11"/>
<dbReference type="InterPro" id="IPR017853">
    <property type="entry name" value="GH"/>
</dbReference>
<dbReference type="AlphaFoldDB" id="D7BLK1"/>
<sequence length="412" mass="45452">MKFGVNYTPRIDWFHSWLDFNPDHVRADLDSIAGLGIDHVRIFPLWPVIQPNRTLIREKALDDVATVVELAHERGMNTFVDVLQGHLSSFDYLPSWVNAWHRRNIFTDPDVISGEKALVNALATRLRDVPGASGLSLGNEFIQFAADRHPEQHKITADQAKTWLGELLGVARDVWPEGLHVHTHDDDVWFDTGHPFGPESAVTFGDHTTVHSWVFGKVGPRFGAGTPQLEWFSRYLCELAAAWGDAHGQVGRKVWLQEIGSPSNYVDPADSAAFLTANVERLMGVHGGGTSPRLDAITWWCSHDVSRSLADFPELEHTLGLFDSEGAVKPIGQAYAEAIAAWKATSPVAVGDHAMGASTSGADVPSAPEEDRPVLELELTPETRDLADANHAFFDQWMESALDGQVPAIRVR</sequence>
<dbReference type="OrthoDB" id="110211at2"/>
<dbReference type="SUPFAM" id="SSF51445">
    <property type="entry name" value="(Trans)glycosidases"/>
    <property type="match status" value="1"/>
</dbReference>
<gene>
    <name evidence="1" type="ordered locus">Arch_0033</name>
</gene>
<dbReference type="CAZy" id="GH5">
    <property type="family name" value="Glycoside Hydrolase Family 5"/>
</dbReference>
<dbReference type="eggNOG" id="COG3934">
    <property type="taxonomic scope" value="Bacteria"/>
</dbReference>
<dbReference type="EMBL" id="CP002045">
    <property type="protein sequence ID" value="ADH91800.1"/>
    <property type="molecule type" value="Genomic_DNA"/>
</dbReference>
<dbReference type="KEGG" id="ahe:Arch_0033"/>
<dbReference type="Proteomes" id="UP000000376">
    <property type="component" value="Chromosome"/>
</dbReference>
<accession>D7BLK1</accession>
<proteinExistence type="predicted"/>
<evidence type="ECO:0000313" key="1">
    <source>
        <dbReference type="EMBL" id="ADH91800.1"/>
    </source>
</evidence>
<protein>
    <submittedName>
        <fullName evidence="1">Uncharacterized protein</fullName>
    </submittedName>
</protein>
<name>D7BLK1_ARCHD</name>
<keyword evidence="2" id="KW-1185">Reference proteome</keyword>
<organism evidence="1 2">
    <name type="scientific">Arcanobacterium haemolyticum (strain ATCC 9345 / DSM 20595 / CCM 5947 / CCUG 17215 / LMG 16163 / NBRC 15585 / NCTC 8452 / 11018)</name>
    <dbReference type="NCBI Taxonomy" id="644284"/>
    <lineage>
        <taxon>Bacteria</taxon>
        <taxon>Bacillati</taxon>
        <taxon>Actinomycetota</taxon>
        <taxon>Actinomycetes</taxon>
        <taxon>Actinomycetales</taxon>
        <taxon>Actinomycetaceae</taxon>
        <taxon>Arcanobacterium</taxon>
    </lineage>
</organism>
<dbReference type="RefSeq" id="WP_013169298.1">
    <property type="nucleotide sequence ID" value="NC_014218.1"/>
</dbReference>
<evidence type="ECO:0000313" key="2">
    <source>
        <dbReference type="Proteomes" id="UP000000376"/>
    </source>
</evidence>
<dbReference type="STRING" id="644284.Arch_0033"/>